<dbReference type="PANTHER" id="PTHR25465:SF31">
    <property type="entry name" value="RING-TYPE DOMAIN-CONTAINING PROTEIN"/>
    <property type="match status" value="1"/>
</dbReference>
<dbReference type="SUPFAM" id="SSF48403">
    <property type="entry name" value="Ankyrin repeat"/>
    <property type="match status" value="1"/>
</dbReference>
<feature type="domain" description="RING-type" evidence="6">
    <location>
        <begin position="18"/>
        <end position="63"/>
    </location>
</feature>
<evidence type="ECO:0000313" key="7">
    <source>
        <dbReference type="EMBL" id="EJK45052.1"/>
    </source>
</evidence>
<dbReference type="InterPro" id="IPR017907">
    <property type="entry name" value="Znf_RING_CS"/>
</dbReference>
<dbReference type="EMBL" id="AGNL01048861">
    <property type="protein sequence ID" value="EJK45052.1"/>
    <property type="molecule type" value="Genomic_DNA"/>
</dbReference>
<evidence type="ECO:0000313" key="8">
    <source>
        <dbReference type="Proteomes" id="UP000266841"/>
    </source>
</evidence>
<feature type="region of interest" description="Disordered" evidence="5">
    <location>
        <begin position="383"/>
        <end position="418"/>
    </location>
</feature>
<evidence type="ECO:0000256" key="4">
    <source>
        <dbReference type="PROSITE-ProRule" id="PRU00175"/>
    </source>
</evidence>
<dbReference type="PROSITE" id="PS00518">
    <property type="entry name" value="ZF_RING_1"/>
    <property type="match status" value="1"/>
</dbReference>
<name>K0REQ1_THAOC</name>
<dbReference type="InterPro" id="IPR036770">
    <property type="entry name" value="Ankyrin_rpt-contain_sf"/>
</dbReference>
<dbReference type="SMART" id="SM00184">
    <property type="entry name" value="RING"/>
    <property type="match status" value="1"/>
</dbReference>
<keyword evidence="2 4" id="KW-0863">Zinc-finger</keyword>
<dbReference type="GO" id="GO:0016567">
    <property type="term" value="P:protein ubiquitination"/>
    <property type="evidence" value="ECO:0007669"/>
    <property type="project" value="UniProtKB-UniPathway"/>
</dbReference>
<keyword evidence="3" id="KW-0862">Zinc</keyword>
<dbReference type="AlphaFoldDB" id="K0REQ1"/>
<reference evidence="7 8" key="1">
    <citation type="journal article" date="2012" name="Genome Biol.">
        <title>Genome and low-iron response of an oceanic diatom adapted to chronic iron limitation.</title>
        <authorList>
            <person name="Lommer M."/>
            <person name="Specht M."/>
            <person name="Roy A.S."/>
            <person name="Kraemer L."/>
            <person name="Andreson R."/>
            <person name="Gutowska M.A."/>
            <person name="Wolf J."/>
            <person name="Bergner S.V."/>
            <person name="Schilhabel M.B."/>
            <person name="Klostermeier U.C."/>
            <person name="Beiko R.G."/>
            <person name="Rosenstiel P."/>
            <person name="Hippler M."/>
            <person name="Laroche J."/>
        </authorList>
    </citation>
    <scope>NUCLEOTIDE SEQUENCE [LARGE SCALE GENOMIC DNA]</scope>
    <source>
        <strain evidence="7 8">CCMP1005</strain>
    </source>
</reference>
<dbReference type="Proteomes" id="UP000266841">
    <property type="component" value="Unassembled WGS sequence"/>
</dbReference>
<feature type="compositionally biased region" description="Basic residues" evidence="5">
    <location>
        <begin position="401"/>
        <end position="418"/>
    </location>
</feature>
<dbReference type="InterPro" id="IPR001841">
    <property type="entry name" value="Znf_RING"/>
</dbReference>
<dbReference type="Gene3D" id="1.25.40.20">
    <property type="entry name" value="Ankyrin repeat-containing domain"/>
    <property type="match status" value="1"/>
</dbReference>
<dbReference type="GO" id="GO:0008270">
    <property type="term" value="F:zinc ion binding"/>
    <property type="evidence" value="ECO:0007669"/>
    <property type="project" value="UniProtKB-KW"/>
</dbReference>
<gene>
    <name evidence="7" type="ORF">THAOC_36358</name>
</gene>
<organism evidence="7 8">
    <name type="scientific">Thalassiosira oceanica</name>
    <name type="common">Marine diatom</name>
    <dbReference type="NCBI Taxonomy" id="159749"/>
    <lineage>
        <taxon>Eukaryota</taxon>
        <taxon>Sar</taxon>
        <taxon>Stramenopiles</taxon>
        <taxon>Ochrophyta</taxon>
        <taxon>Bacillariophyta</taxon>
        <taxon>Coscinodiscophyceae</taxon>
        <taxon>Thalassiosirophycidae</taxon>
        <taxon>Thalassiosirales</taxon>
        <taxon>Thalassiosiraceae</taxon>
        <taxon>Thalassiosira</taxon>
    </lineage>
</organism>
<dbReference type="Gene3D" id="3.30.40.10">
    <property type="entry name" value="Zinc/RING finger domain, C3HC4 (zinc finger)"/>
    <property type="match status" value="1"/>
</dbReference>
<evidence type="ECO:0000256" key="1">
    <source>
        <dbReference type="ARBA" id="ARBA00022723"/>
    </source>
</evidence>
<evidence type="ECO:0000256" key="3">
    <source>
        <dbReference type="ARBA" id="ARBA00022833"/>
    </source>
</evidence>
<sequence>MAAENSHGADAVGTDQTCAICLEDPTDPLHLPCGHSFCDGCLNEWRSRYGEEEETKRKCPICRARIPPSKEMVATLHAYRAEKQLCEDNNDTSSLRYNDACDLLKEAEERVGSDWDGVTVLEDNNDKPPVVMPDYIAKAIWKGDIKAFVKWINANRREDRANAALTIDTMSIPALCAATTCGQLASMTHLLQLGANVDGRTIFGGTAISFAFEGKLKDVNNIVRLLLSWGASFFPGRDCSREGCIFVARKCGHHEVARLLESELGGRRCEVVGLSERPELNGKTCVADEYLPASNQYRVTLETETREALLLGPSNLQRRDRTPEDCGYYLEFKNGRAVRHDFDSSEECKAFVAALNGGGARPVVTEEAEARAERAAAELLAELGLDNSPNSAAAASDGQVKKSKKKKGGKKKNKKKSK</sequence>
<dbReference type="InterPro" id="IPR013083">
    <property type="entry name" value="Znf_RING/FYVE/PHD"/>
</dbReference>
<dbReference type="InterPro" id="IPR051051">
    <property type="entry name" value="E3_ubiq-ligase_TRIM/RNF"/>
</dbReference>
<dbReference type="eggNOG" id="ENOG502QSQ8">
    <property type="taxonomic scope" value="Eukaryota"/>
</dbReference>
<evidence type="ECO:0000256" key="5">
    <source>
        <dbReference type="SAM" id="MobiDB-lite"/>
    </source>
</evidence>
<keyword evidence="8" id="KW-1185">Reference proteome</keyword>
<proteinExistence type="predicted"/>
<keyword evidence="1" id="KW-0479">Metal-binding</keyword>
<evidence type="ECO:0000259" key="6">
    <source>
        <dbReference type="PROSITE" id="PS50089"/>
    </source>
</evidence>
<dbReference type="OrthoDB" id="9049620at2759"/>
<dbReference type="SUPFAM" id="SSF57850">
    <property type="entry name" value="RING/U-box"/>
    <property type="match status" value="1"/>
</dbReference>
<dbReference type="PROSITE" id="PS50089">
    <property type="entry name" value="ZF_RING_2"/>
    <property type="match status" value="1"/>
</dbReference>
<evidence type="ECO:0000256" key="2">
    <source>
        <dbReference type="ARBA" id="ARBA00022771"/>
    </source>
</evidence>
<comment type="caution">
    <text evidence="7">The sequence shown here is derived from an EMBL/GenBank/DDBJ whole genome shotgun (WGS) entry which is preliminary data.</text>
</comment>
<dbReference type="PANTHER" id="PTHR25465">
    <property type="entry name" value="B-BOX DOMAIN CONTAINING"/>
    <property type="match status" value="1"/>
</dbReference>
<dbReference type="Pfam" id="PF13920">
    <property type="entry name" value="zf-C3HC4_3"/>
    <property type="match status" value="1"/>
</dbReference>
<accession>K0REQ1</accession>
<dbReference type="UniPathway" id="UPA00143"/>
<protein>
    <recommendedName>
        <fullName evidence="6">RING-type domain-containing protein</fullName>
    </recommendedName>
</protein>